<protein>
    <submittedName>
        <fullName evidence="4">Right-handed parallel beta-helix repeat-containing protein</fullName>
    </submittedName>
</protein>
<dbReference type="SUPFAM" id="SSF51126">
    <property type="entry name" value="Pectin lyase-like"/>
    <property type="match status" value="1"/>
</dbReference>
<dbReference type="InterPro" id="IPR006311">
    <property type="entry name" value="TAT_signal"/>
</dbReference>
<dbReference type="InterPro" id="IPR011050">
    <property type="entry name" value="Pectin_lyase_fold/virulence"/>
</dbReference>
<feature type="region of interest" description="Disordered" evidence="1">
    <location>
        <begin position="421"/>
        <end position="466"/>
    </location>
</feature>
<organism evidence="4 5">
    <name type="scientific">Arachnia rubra</name>
    <dbReference type="NCBI Taxonomy" id="1547448"/>
    <lineage>
        <taxon>Bacteria</taxon>
        <taxon>Bacillati</taxon>
        <taxon>Actinomycetota</taxon>
        <taxon>Actinomycetes</taxon>
        <taxon>Propionibacteriales</taxon>
        <taxon>Propionibacteriaceae</taxon>
        <taxon>Arachnia</taxon>
    </lineage>
</organism>
<feature type="compositionally biased region" description="Basic and acidic residues" evidence="1">
    <location>
        <begin position="430"/>
        <end position="447"/>
    </location>
</feature>
<dbReference type="InterPro" id="IPR039448">
    <property type="entry name" value="Beta_helix"/>
</dbReference>
<dbReference type="InterPro" id="IPR006626">
    <property type="entry name" value="PbH1"/>
</dbReference>
<dbReference type="SMART" id="SM00710">
    <property type="entry name" value="PbH1"/>
    <property type="match status" value="4"/>
</dbReference>
<proteinExistence type="predicted"/>
<feature type="domain" description="Right handed beta helix" evidence="3">
    <location>
        <begin position="215"/>
        <end position="361"/>
    </location>
</feature>
<evidence type="ECO:0000313" key="4">
    <source>
        <dbReference type="EMBL" id="QUC09111.1"/>
    </source>
</evidence>
<feature type="signal peptide" evidence="2">
    <location>
        <begin position="1"/>
        <end position="22"/>
    </location>
</feature>
<dbReference type="RefSeq" id="WP_212326142.1">
    <property type="nucleotide sequence ID" value="NZ_AP024463.1"/>
</dbReference>
<name>A0ABX7Y811_9ACTN</name>
<dbReference type="Gene3D" id="2.160.20.10">
    <property type="entry name" value="Single-stranded right-handed beta-helix, Pectin lyase-like"/>
    <property type="match status" value="2"/>
</dbReference>
<gene>
    <name evidence="4" type="ORF">J5A65_05155</name>
</gene>
<accession>A0ABX7Y811</accession>
<reference evidence="4 5" key="1">
    <citation type="submission" date="2021-03" db="EMBL/GenBank/DDBJ databases">
        <title>Human Oral Microbial Genomes.</title>
        <authorList>
            <person name="Johnston C.D."/>
            <person name="Chen T."/>
            <person name="Dewhirst F.E."/>
        </authorList>
    </citation>
    <scope>NUCLEOTIDE SEQUENCE [LARGE SCALE GENOMIC DNA]</scope>
    <source>
        <strain evidence="4 5">DSMZ 100122</strain>
    </source>
</reference>
<feature type="chain" id="PRO_5047034767" evidence="2">
    <location>
        <begin position="23"/>
        <end position="466"/>
    </location>
</feature>
<dbReference type="InterPro" id="IPR012334">
    <property type="entry name" value="Pectin_lyas_fold"/>
</dbReference>
<feature type="compositionally biased region" description="Polar residues" evidence="1">
    <location>
        <begin position="454"/>
        <end position="466"/>
    </location>
</feature>
<evidence type="ECO:0000256" key="1">
    <source>
        <dbReference type="SAM" id="MobiDB-lite"/>
    </source>
</evidence>
<evidence type="ECO:0000313" key="5">
    <source>
        <dbReference type="Proteomes" id="UP000678513"/>
    </source>
</evidence>
<dbReference type="EMBL" id="CP072384">
    <property type="protein sequence ID" value="QUC09111.1"/>
    <property type="molecule type" value="Genomic_DNA"/>
</dbReference>
<sequence>MSISRRSILATAVALPAVSLLAGAPAASARSRRTFYLAENGNDEAAGTSTDAPWKSIDRVNKAMAEGDIAYGDTILFQRGQRFYGEFPSLPDPSGDERLTFGAYGKGDRPQIMGYKVLNKREAWSKAGANLWQIYLGDANNYFGNTSSTEERGGNVGLLRLNNNLHGNKKASVAELKADWDFHSDSTTKVLTICIPENPTGYGDLRVAVDGRIFQARSNTTIQGLDLIGCGGHGIQVVGASGVRIFNNRVRQIGGSELIGYSVPNTRYGNGIEMWIGSSDVMVESNIIYDVYDVAVTLQGEQENDFIGWKNVHVKNNRITRCSQSFEVWSRGNNLSSGAGYVNCSFTGNNCTDAGIGSWGYEARPNKDEGGVHLLAYNEELPMELSITGNRFIGAKNAYMYRLTEGKSRMVIDNNEIELAAGQRLQQPRPPEKQEQREETIEQHEAWSDATGFDKNSTFKIAGSNN</sequence>
<evidence type="ECO:0000256" key="2">
    <source>
        <dbReference type="SAM" id="SignalP"/>
    </source>
</evidence>
<evidence type="ECO:0000259" key="3">
    <source>
        <dbReference type="Pfam" id="PF13229"/>
    </source>
</evidence>
<dbReference type="PROSITE" id="PS51318">
    <property type="entry name" value="TAT"/>
    <property type="match status" value="1"/>
</dbReference>
<dbReference type="Proteomes" id="UP000678513">
    <property type="component" value="Chromosome"/>
</dbReference>
<keyword evidence="5" id="KW-1185">Reference proteome</keyword>
<dbReference type="Pfam" id="PF13229">
    <property type="entry name" value="Beta_helix"/>
    <property type="match status" value="1"/>
</dbReference>
<keyword evidence="2" id="KW-0732">Signal</keyword>